<dbReference type="Pfam" id="PF01225">
    <property type="entry name" value="Mur_ligase"/>
    <property type="match status" value="1"/>
</dbReference>
<feature type="binding site" evidence="11">
    <location>
        <position position="195"/>
    </location>
    <ligand>
        <name>UDP-N-acetyl-alpha-D-muramoyl-L-alanyl-D-glutamate</name>
        <dbReference type="ChEBI" id="CHEBI:83900"/>
    </ligand>
</feature>
<dbReference type="Proteomes" id="UP000196573">
    <property type="component" value="Unassembled WGS sequence"/>
</dbReference>
<dbReference type="InterPro" id="IPR013221">
    <property type="entry name" value="Mur_ligase_cen"/>
</dbReference>
<feature type="binding site" evidence="11">
    <location>
        <position position="389"/>
    </location>
    <ligand>
        <name>meso-2,6-diaminopimelate</name>
        <dbReference type="ChEBI" id="CHEBI:57791"/>
    </ligand>
</feature>
<comment type="function">
    <text evidence="11">Catalyzes the addition of meso-diaminopimelic acid to the nucleotide precursor UDP-N-acetylmuramoyl-L-alanyl-D-glutamate (UMAG) in the biosynthesis of bacterial cell-wall peptidoglycan.</text>
</comment>
<dbReference type="InterPro" id="IPR004101">
    <property type="entry name" value="Mur_ligase_C"/>
</dbReference>
<dbReference type="InterPro" id="IPR018109">
    <property type="entry name" value="Folylpolyglutamate_synth_CS"/>
</dbReference>
<dbReference type="InterPro" id="IPR005761">
    <property type="entry name" value="UDP-N-AcMur-Glu-dNH2Pim_ligase"/>
</dbReference>
<feature type="binding site" evidence="11">
    <location>
        <position position="37"/>
    </location>
    <ligand>
        <name>UDP-N-acetyl-alpha-D-muramoyl-L-alanyl-D-glutamate</name>
        <dbReference type="ChEBI" id="CHEBI:83900"/>
    </ligand>
</feature>
<dbReference type="GO" id="GO:0071555">
    <property type="term" value="P:cell wall organization"/>
    <property type="evidence" value="ECO:0007669"/>
    <property type="project" value="UniProtKB-KW"/>
</dbReference>
<comment type="subcellular location">
    <subcellularLocation>
        <location evidence="11 12">Cytoplasm</location>
    </subcellularLocation>
</comment>
<keyword evidence="4 11" id="KW-0132">Cell division</keyword>
<feature type="binding site" evidence="11">
    <location>
        <begin position="413"/>
        <end position="416"/>
    </location>
    <ligand>
        <name>meso-2,6-diaminopimelate</name>
        <dbReference type="ChEBI" id="CHEBI:57791"/>
    </ligand>
</feature>
<dbReference type="UniPathway" id="UPA00219"/>
<dbReference type="GO" id="GO:0004326">
    <property type="term" value="F:tetrahydrofolylpolyglutamate synthase activity"/>
    <property type="evidence" value="ECO:0007669"/>
    <property type="project" value="InterPro"/>
</dbReference>
<dbReference type="GO" id="GO:0051301">
    <property type="term" value="P:cell division"/>
    <property type="evidence" value="ECO:0007669"/>
    <property type="project" value="UniProtKB-KW"/>
</dbReference>
<keyword evidence="7 11" id="KW-0133">Cell shape</keyword>
<keyword evidence="8 11" id="KW-0573">Peptidoglycan synthesis</keyword>
<keyword evidence="9 11" id="KW-0131">Cell cycle</keyword>
<dbReference type="GO" id="GO:0000287">
    <property type="term" value="F:magnesium ion binding"/>
    <property type="evidence" value="ECO:0007669"/>
    <property type="project" value="UniProtKB-UniRule"/>
</dbReference>
<evidence type="ECO:0000256" key="6">
    <source>
        <dbReference type="ARBA" id="ARBA00022840"/>
    </source>
</evidence>
<sequence>MTDFIKENRLTLNRLLAWLGLQPQAADTALSGIATDSRRVRSGDLFLALPGLASDGRDYIEAAAAQGAAAILAEGGRELPEPGIPVVAVDNLHTQAGDLLDKAFGHPTGEVKVIGVTGTNGKSSTVHFLGCLLDKLSSGCGLMGTLGQGRVGELQDMGNTTADLLSTQRFMADMRDQKVGWVAMEVSSHGLDQGRTHGISFDTAVFTNLTRDHLDYHGSMEAYAEAKALLFNRPGLKYAVINLDDEWAETIRSRVPASVQCLAVSLENPSADMYLENIQLHPQGMAADIVSPWGKGHLESGLLGRFNLSNLLGVIGVMGLQGFALDDVLKAVPSLTSVPGRMECFGGGDQPTVAVDYAHTSDALKSVLSALREHGGKNVICVFGCGGDRDRGKRLLMAQAACAGADKVVITTDNPRSENPEAIIDDALSGLNGHQLEKVTVVVDRAQAIRQAITDASAGDVVLIAGKGHETYQEIMGVRYPFSDVEEVRNVLSGVTLAGGEA</sequence>
<dbReference type="PROSITE" id="PS01011">
    <property type="entry name" value="FOLYLPOLYGLU_SYNT_1"/>
    <property type="match status" value="1"/>
</dbReference>
<comment type="cofactor">
    <cofactor evidence="11">
        <name>Mg(2+)</name>
        <dbReference type="ChEBI" id="CHEBI:18420"/>
    </cofactor>
</comment>
<keyword evidence="3 11" id="KW-0436">Ligase</keyword>
<evidence type="ECO:0000256" key="7">
    <source>
        <dbReference type="ARBA" id="ARBA00022960"/>
    </source>
</evidence>
<dbReference type="InterPro" id="IPR035911">
    <property type="entry name" value="MurE/MurF_N"/>
</dbReference>
<feature type="modified residue" description="N6-carboxylysine" evidence="11">
    <location>
        <position position="227"/>
    </location>
</feature>
<dbReference type="Pfam" id="PF02875">
    <property type="entry name" value="Mur_ligase_C"/>
    <property type="match status" value="1"/>
</dbReference>
<feature type="binding site" evidence="11">
    <location>
        <position position="159"/>
    </location>
    <ligand>
        <name>UDP-N-acetyl-alpha-D-muramoyl-L-alanyl-D-glutamate</name>
        <dbReference type="ChEBI" id="CHEBI:83900"/>
    </ligand>
</feature>
<evidence type="ECO:0000256" key="10">
    <source>
        <dbReference type="ARBA" id="ARBA00023316"/>
    </source>
</evidence>
<dbReference type="EMBL" id="FWPT01000001">
    <property type="protein sequence ID" value="SMA34174.1"/>
    <property type="molecule type" value="Genomic_DNA"/>
</dbReference>
<dbReference type="SUPFAM" id="SSF53244">
    <property type="entry name" value="MurD-like peptide ligases, peptide-binding domain"/>
    <property type="match status" value="1"/>
</dbReference>
<dbReference type="GO" id="GO:0005524">
    <property type="term" value="F:ATP binding"/>
    <property type="evidence" value="ECO:0007669"/>
    <property type="project" value="UniProtKB-UniRule"/>
</dbReference>
<evidence type="ECO:0000256" key="8">
    <source>
        <dbReference type="ARBA" id="ARBA00022984"/>
    </source>
</evidence>
<reference evidence="16 17" key="1">
    <citation type="submission" date="2017-03" db="EMBL/GenBank/DDBJ databases">
        <authorList>
            <person name="Afonso C.L."/>
            <person name="Miller P.J."/>
            <person name="Scott M.A."/>
            <person name="Spackman E."/>
            <person name="Goraichik I."/>
            <person name="Dimitrov K.M."/>
            <person name="Suarez D.L."/>
            <person name="Swayne D.E."/>
        </authorList>
    </citation>
    <scope>NUCLEOTIDE SEQUENCE [LARGE SCALE GENOMIC DNA]</scope>
    <source>
        <strain evidence="16">SB41UT1</strain>
    </source>
</reference>
<evidence type="ECO:0000313" key="17">
    <source>
        <dbReference type="Proteomes" id="UP000196573"/>
    </source>
</evidence>
<keyword evidence="11" id="KW-0460">Magnesium</keyword>
<dbReference type="AlphaFoldDB" id="A0A1X7AES5"/>
<feature type="binding site" evidence="11">
    <location>
        <position position="187"/>
    </location>
    <ligand>
        <name>UDP-N-acetyl-alpha-D-muramoyl-L-alanyl-D-glutamate</name>
        <dbReference type="ChEBI" id="CHEBI:83900"/>
    </ligand>
</feature>
<accession>A0A1X7AES5</accession>
<dbReference type="GO" id="GO:0008765">
    <property type="term" value="F:UDP-N-acetylmuramoylalanyl-D-glutamate-2,6-diaminopimelate ligase activity"/>
    <property type="evidence" value="ECO:0007669"/>
    <property type="project" value="UniProtKB-UniRule"/>
</dbReference>
<dbReference type="NCBIfam" id="NF001126">
    <property type="entry name" value="PRK00139.1-4"/>
    <property type="match status" value="1"/>
</dbReference>
<dbReference type="OrthoDB" id="9800958at2"/>
<dbReference type="Gene3D" id="3.90.190.20">
    <property type="entry name" value="Mur ligase, C-terminal domain"/>
    <property type="match status" value="1"/>
</dbReference>
<evidence type="ECO:0000256" key="11">
    <source>
        <dbReference type="HAMAP-Rule" id="MF_00208"/>
    </source>
</evidence>
<evidence type="ECO:0000256" key="3">
    <source>
        <dbReference type="ARBA" id="ARBA00022598"/>
    </source>
</evidence>
<feature type="binding site" evidence="11">
    <location>
        <position position="470"/>
    </location>
    <ligand>
        <name>meso-2,6-diaminopimelate</name>
        <dbReference type="ChEBI" id="CHEBI:57791"/>
    </ligand>
</feature>
<evidence type="ECO:0000256" key="9">
    <source>
        <dbReference type="ARBA" id="ARBA00023306"/>
    </source>
</evidence>
<evidence type="ECO:0000256" key="1">
    <source>
        <dbReference type="ARBA" id="ARBA00005898"/>
    </source>
</evidence>
<dbReference type="NCBIfam" id="TIGR01085">
    <property type="entry name" value="murE"/>
    <property type="match status" value="1"/>
</dbReference>
<dbReference type="SUPFAM" id="SSF53623">
    <property type="entry name" value="MurD-like peptide ligases, catalytic domain"/>
    <property type="match status" value="1"/>
</dbReference>
<comment type="catalytic activity">
    <reaction evidence="11">
        <text>UDP-N-acetyl-alpha-D-muramoyl-L-alanyl-D-glutamate + meso-2,6-diaminopimelate + ATP = UDP-N-acetyl-alpha-D-muramoyl-L-alanyl-gamma-D-glutamyl-meso-2,6-diaminopimelate + ADP + phosphate + H(+)</text>
        <dbReference type="Rhea" id="RHEA:23676"/>
        <dbReference type="ChEBI" id="CHEBI:15378"/>
        <dbReference type="ChEBI" id="CHEBI:30616"/>
        <dbReference type="ChEBI" id="CHEBI:43474"/>
        <dbReference type="ChEBI" id="CHEBI:57791"/>
        <dbReference type="ChEBI" id="CHEBI:83900"/>
        <dbReference type="ChEBI" id="CHEBI:83905"/>
        <dbReference type="ChEBI" id="CHEBI:456216"/>
        <dbReference type="EC" id="6.3.2.13"/>
    </reaction>
</comment>
<keyword evidence="6 11" id="KW-0067">ATP-binding</keyword>
<feature type="binding site" evidence="11">
    <location>
        <position position="193"/>
    </location>
    <ligand>
        <name>UDP-N-acetyl-alpha-D-muramoyl-L-alanyl-D-glutamate</name>
        <dbReference type="ChEBI" id="CHEBI:83900"/>
    </ligand>
</feature>
<dbReference type="Gene3D" id="3.40.1390.10">
    <property type="entry name" value="MurE/MurF, N-terminal domain"/>
    <property type="match status" value="1"/>
</dbReference>
<dbReference type="InterPro" id="IPR036615">
    <property type="entry name" value="Mur_ligase_C_dom_sf"/>
</dbReference>
<dbReference type="PANTHER" id="PTHR23135">
    <property type="entry name" value="MUR LIGASE FAMILY MEMBER"/>
    <property type="match status" value="1"/>
</dbReference>
<dbReference type="GO" id="GO:0005737">
    <property type="term" value="C:cytoplasm"/>
    <property type="evidence" value="ECO:0007669"/>
    <property type="project" value="UniProtKB-SubCell"/>
</dbReference>
<evidence type="ECO:0000259" key="13">
    <source>
        <dbReference type="Pfam" id="PF01225"/>
    </source>
</evidence>
<comment type="caution">
    <text evidence="11">Lacks conserved residue(s) required for the propagation of feature annotation.</text>
</comment>
<feature type="binding site" evidence="11">
    <location>
        <position position="466"/>
    </location>
    <ligand>
        <name>meso-2,6-diaminopimelate</name>
        <dbReference type="ChEBI" id="CHEBI:57791"/>
    </ligand>
</feature>
<protein>
    <recommendedName>
        <fullName evidence="11">UDP-N-acetylmuramoyl-L-alanyl-D-glutamate--2,6-diaminopimelate ligase</fullName>
        <ecNumber evidence="11">6.3.2.13</ecNumber>
    </recommendedName>
    <alternativeName>
        <fullName evidence="11">Meso-A2pm-adding enzyme</fullName>
    </alternativeName>
    <alternativeName>
        <fullName evidence="11">Meso-diaminopimelate-adding enzyme</fullName>
    </alternativeName>
    <alternativeName>
        <fullName evidence="11">UDP-MurNAc-L-Ala-D-Glu:meso-diaminopimelate ligase</fullName>
    </alternativeName>
    <alternativeName>
        <fullName evidence="11">UDP-MurNAc-tripeptide synthetase</fullName>
    </alternativeName>
    <alternativeName>
        <fullName evidence="11">UDP-N-acetylmuramyl-tripeptide synthetase</fullName>
    </alternativeName>
</protein>
<evidence type="ECO:0000256" key="5">
    <source>
        <dbReference type="ARBA" id="ARBA00022741"/>
    </source>
</evidence>
<dbReference type="InterPro" id="IPR000713">
    <property type="entry name" value="Mur_ligase_N"/>
</dbReference>
<dbReference type="GO" id="GO:0008360">
    <property type="term" value="P:regulation of cell shape"/>
    <property type="evidence" value="ECO:0007669"/>
    <property type="project" value="UniProtKB-KW"/>
</dbReference>
<evidence type="ECO:0000256" key="4">
    <source>
        <dbReference type="ARBA" id="ARBA00022618"/>
    </source>
</evidence>
<dbReference type="HAMAP" id="MF_00208">
    <property type="entry name" value="MurE"/>
    <property type="match status" value="1"/>
</dbReference>
<feature type="binding site" evidence="11">
    <location>
        <begin position="160"/>
        <end position="161"/>
    </location>
    <ligand>
        <name>UDP-N-acetyl-alpha-D-muramoyl-L-alanyl-D-glutamate</name>
        <dbReference type="ChEBI" id="CHEBI:83900"/>
    </ligand>
</feature>
<dbReference type="Pfam" id="PF08245">
    <property type="entry name" value="Mur_ligase_M"/>
    <property type="match status" value="1"/>
</dbReference>
<dbReference type="RefSeq" id="WP_087106318.1">
    <property type="nucleotide sequence ID" value="NZ_CBCSCN010000004.1"/>
</dbReference>
<evidence type="ECO:0000313" key="16">
    <source>
        <dbReference type="EMBL" id="SMA34174.1"/>
    </source>
</evidence>
<dbReference type="Gene3D" id="3.40.1190.10">
    <property type="entry name" value="Mur-like, catalytic domain"/>
    <property type="match status" value="1"/>
</dbReference>
<comment type="similarity">
    <text evidence="1 11">Belongs to the MurCDEF family. MurE subfamily.</text>
</comment>
<keyword evidence="5 11" id="KW-0547">Nucleotide-binding</keyword>
<keyword evidence="2 11" id="KW-0963">Cytoplasm</keyword>
<dbReference type="EC" id="6.3.2.13" evidence="11"/>
<gene>
    <name evidence="16" type="primary">murE_1</name>
    <name evidence="11" type="synonym">murE</name>
    <name evidence="16" type="ORF">EHSB41UT_00368</name>
</gene>
<comment type="PTM">
    <text evidence="11">Carboxylation is probably crucial for Mg(2+) binding and, consequently, for the gamma-phosphate positioning of ATP.</text>
</comment>
<evidence type="ECO:0000256" key="12">
    <source>
        <dbReference type="RuleBase" id="RU004135"/>
    </source>
</evidence>
<feature type="domain" description="Mur ligase central" evidence="15">
    <location>
        <begin position="116"/>
        <end position="317"/>
    </location>
</feature>
<dbReference type="PANTHER" id="PTHR23135:SF4">
    <property type="entry name" value="UDP-N-ACETYLMURAMOYL-L-ALANYL-D-GLUTAMATE--2,6-DIAMINOPIMELATE LIGASE MURE HOMOLOG, CHLOROPLASTIC"/>
    <property type="match status" value="1"/>
</dbReference>
<feature type="binding site" evidence="11">
    <location>
        <begin position="118"/>
        <end position="124"/>
    </location>
    <ligand>
        <name>ATP</name>
        <dbReference type="ChEBI" id="CHEBI:30616"/>
    </ligand>
</feature>
<organism evidence="16 17">
    <name type="scientific">Parendozoicomonas haliclonae</name>
    <dbReference type="NCBI Taxonomy" id="1960125"/>
    <lineage>
        <taxon>Bacteria</taxon>
        <taxon>Pseudomonadati</taxon>
        <taxon>Pseudomonadota</taxon>
        <taxon>Gammaproteobacteria</taxon>
        <taxon>Oceanospirillales</taxon>
        <taxon>Endozoicomonadaceae</taxon>
        <taxon>Parendozoicomonas</taxon>
    </lineage>
</organism>
<evidence type="ECO:0000259" key="15">
    <source>
        <dbReference type="Pfam" id="PF08245"/>
    </source>
</evidence>
<keyword evidence="17" id="KW-1185">Reference proteome</keyword>
<comment type="pathway">
    <text evidence="11 12">Cell wall biogenesis; peptidoglycan biosynthesis.</text>
</comment>
<dbReference type="GO" id="GO:0009252">
    <property type="term" value="P:peptidoglycan biosynthetic process"/>
    <property type="evidence" value="ECO:0007669"/>
    <property type="project" value="UniProtKB-UniRule"/>
</dbReference>
<feature type="domain" description="Mur ligase N-terminal catalytic" evidence="13">
    <location>
        <begin position="31"/>
        <end position="99"/>
    </location>
</feature>
<evidence type="ECO:0000256" key="2">
    <source>
        <dbReference type="ARBA" id="ARBA00022490"/>
    </source>
</evidence>
<evidence type="ECO:0000259" key="14">
    <source>
        <dbReference type="Pfam" id="PF02875"/>
    </source>
</evidence>
<dbReference type="InterPro" id="IPR036565">
    <property type="entry name" value="Mur-like_cat_sf"/>
</dbReference>
<keyword evidence="10 11" id="KW-0961">Cell wall biogenesis/degradation</keyword>
<proteinExistence type="inferred from homology"/>
<feature type="domain" description="Mur ligase C-terminal" evidence="14">
    <location>
        <begin position="340"/>
        <end position="468"/>
    </location>
</feature>
<name>A0A1X7AES5_9GAMM</name>
<feature type="short sequence motif" description="Meso-diaminopimelate recognition motif" evidence="11">
    <location>
        <begin position="413"/>
        <end position="416"/>
    </location>
</feature>
<dbReference type="SUPFAM" id="SSF63418">
    <property type="entry name" value="MurE/MurF N-terminal domain"/>
    <property type="match status" value="1"/>
</dbReference>